<dbReference type="SMART" id="SM00175">
    <property type="entry name" value="RAB"/>
    <property type="match status" value="1"/>
</dbReference>
<dbReference type="OrthoDB" id="8830751at2759"/>
<evidence type="ECO:0000256" key="6">
    <source>
        <dbReference type="ARBA" id="ARBA00023136"/>
    </source>
</evidence>
<dbReference type="NCBIfam" id="TIGR00231">
    <property type="entry name" value="small_GTP"/>
    <property type="match status" value="1"/>
</dbReference>
<keyword evidence="7" id="KW-0449">Lipoprotein</keyword>
<dbReference type="GO" id="GO:0007264">
    <property type="term" value="P:small GTPase-mediated signal transduction"/>
    <property type="evidence" value="ECO:0007669"/>
    <property type="project" value="InterPro"/>
</dbReference>
<dbReference type="EMBL" id="PQFF01000338">
    <property type="protein sequence ID" value="RHZ58163.1"/>
    <property type="molecule type" value="Genomic_DNA"/>
</dbReference>
<dbReference type="PROSITE" id="PS51420">
    <property type="entry name" value="RHO"/>
    <property type="match status" value="1"/>
</dbReference>
<comment type="subcellular location">
    <subcellularLocation>
        <location evidence="1">Cell membrane</location>
        <topology evidence="1">Lipid-anchor</topology>
    </subcellularLocation>
</comment>
<evidence type="ECO:0000313" key="10">
    <source>
        <dbReference type="Proteomes" id="UP000266861"/>
    </source>
</evidence>
<dbReference type="GO" id="GO:0005886">
    <property type="term" value="C:plasma membrane"/>
    <property type="evidence" value="ECO:0007669"/>
    <property type="project" value="UniProtKB-SubCell"/>
</dbReference>
<keyword evidence="8" id="KW-0636">Prenylation</keyword>
<evidence type="ECO:0000256" key="5">
    <source>
        <dbReference type="ARBA" id="ARBA00023134"/>
    </source>
</evidence>
<dbReference type="InterPro" id="IPR027417">
    <property type="entry name" value="P-loop_NTPase"/>
</dbReference>
<dbReference type="InterPro" id="IPR003578">
    <property type="entry name" value="Small_GTPase_Rho"/>
</dbReference>
<dbReference type="InterPro" id="IPR001806">
    <property type="entry name" value="Small_GTPase"/>
</dbReference>
<dbReference type="GO" id="GO:0005525">
    <property type="term" value="F:GTP binding"/>
    <property type="evidence" value="ECO:0007669"/>
    <property type="project" value="UniProtKB-KW"/>
</dbReference>
<dbReference type="STRING" id="1348612.A0A397H9R9"/>
<dbReference type="Proteomes" id="UP000266861">
    <property type="component" value="Unassembled WGS sequence"/>
</dbReference>
<dbReference type="PROSITE" id="PS51419">
    <property type="entry name" value="RAB"/>
    <property type="match status" value="1"/>
</dbReference>
<dbReference type="SMART" id="SM00174">
    <property type="entry name" value="RHO"/>
    <property type="match status" value="1"/>
</dbReference>
<accession>A0A397H9R9</accession>
<dbReference type="InterPro" id="IPR005225">
    <property type="entry name" value="Small_GTP-bd"/>
</dbReference>
<keyword evidence="3" id="KW-0488">Methylation</keyword>
<dbReference type="GO" id="GO:0003924">
    <property type="term" value="F:GTPase activity"/>
    <property type="evidence" value="ECO:0007669"/>
    <property type="project" value="InterPro"/>
</dbReference>
<keyword evidence="4" id="KW-0547">Nucleotide-binding</keyword>
<comment type="caution">
    <text evidence="9">The sequence shown here is derived from an EMBL/GenBank/DDBJ whole genome shotgun (WGS) entry which is preliminary data.</text>
</comment>
<organism evidence="9 10">
    <name type="scientific">Diversispora epigaea</name>
    <dbReference type="NCBI Taxonomy" id="1348612"/>
    <lineage>
        <taxon>Eukaryota</taxon>
        <taxon>Fungi</taxon>
        <taxon>Fungi incertae sedis</taxon>
        <taxon>Mucoromycota</taxon>
        <taxon>Glomeromycotina</taxon>
        <taxon>Glomeromycetes</taxon>
        <taxon>Diversisporales</taxon>
        <taxon>Diversisporaceae</taxon>
        <taxon>Diversispora</taxon>
    </lineage>
</organism>
<dbReference type="AlphaFoldDB" id="A0A397H9R9"/>
<keyword evidence="6" id="KW-0472">Membrane</keyword>
<evidence type="ECO:0000256" key="3">
    <source>
        <dbReference type="ARBA" id="ARBA00022481"/>
    </source>
</evidence>
<evidence type="ECO:0000256" key="7">
    <source>
        <dbReference type="ARBA" id="ARBA00023288"/>
    </source>
</evidence>
<evidence type="ECO:0000256" key="2">
    <source>
        <dbReference type="ARBA" id="ARBA00022475"/>
    </source>
</evidence>
<dbReference type="SMART" id="SM00173">
    <property type="entry name" value="RAS"/>
    <property type="match status" value="1"/>
</dbReference>
<evidence type="ECO:0000313" key="9">
    <source>
        <dbReference type="EMBL" id="RHZ58163.1"/>
    </source>
</evidence>
<dbReference type="SUPFAM" id="SSF52540">
    <property type="entry name" value="P-loop containing nucleoside triphosphate hydrolases"/>
    <property type="match status" value="1"/>
</dbReference>
<dbReference type="PROSITE" id="PS51421">
    <property type="entry name" value="RAS"/>
    <property type="match status" value="1"/>
</dbReference>
<dbReference type="Gene3D" id="3.40.50.300">
    <property type="entry name" value="P-loop containing nucleotide triphosphate hydrolases"/>
    <property type="match status" value="1"/>
</dbReference>
<name>A0A397H9R9_9GLOM</name>
<evidence type="ECO:0000256" key="8">
    <source>
        <dbReference type="ARBA" id="ARBA00023289"/>
    </source>
</evidence>
<sequence length="202" mass="22076">MSSNINGKTKEIIKRKLVIVGDGACGKTSLLSVFTLGYFPTDYVPTVFDNRVADLKIDGKPVQLALWDTAGQEEYERLRPLSYSKAHVILIAFSVDLPDSLENVSAKWIEEVTSLCPNVPVILVGLKKDLREDAAKIAEMKEKGIAFVNTKQGEMMAQQIGARKYMECSSLTGENVDNIFEAASRAALLTREGNGTGCCVVL</sequence>
<dbReference type="PANTHER" id="PTHR24072">
    <property type="entry name" value="RHO FAMILY GTPASE"/>
    <property type="match status" value="1"/>
</dbReference>
<gene>
    <name evidence="9" type="ORF">Glove_375g93</name>
</gene>
<dbReference type="Pfam" id="PF00071">
    <property type="entry name" value="Ras"/>
    <property type="match status" value="1"/>
</dbReference>
<keyword evidence="2" id="KW-1003">Cell membrane</keyword>
<evidence type="ECO:0000256" key="4">
    <source>
        <dbReference type="ARBA" id="ARBA00022741"/>
    </source>
</evidence>
<reference evidence="9 10" key="1">
    <citation type="submission" date="2018-08" db="EMBL/GenBank/DDBJ databases">
        <title>Genome and evolution of the arbuscular mycorrhizal fungus Diversispora epigaea (formerly Glomus versiforme) and its bacterial endosymbionts.</title>
        <authorList>
            <person name="Sun X."/>
            <person name="Fei Z."/>
            <person name="Harrison M."/>
        </authorList>
    </citation>
    <scope>NUCLEOTIDE SEQUENCE [LARGE SCALE GENOMIC DNA]</scope>
    <source>
        <strain evidence="9 10">IT104</strain>
    </source>
</reference>
<dbReference type="PRINTS" id="PR00449">
    <property type="entry name" value="RASTRNSFRMNG"/>
</dbReference>
<keyword evidence="5" id="KW-0342">GTP-binding</keyword>
<proteinExistence type="predicted"/>
<keyword evidence="10" id="KW-1185">Reference proteome</keyword>
<dbReference type="GO" id="GO:0007163">
    <property type="term" value="P:establishment or maintenance of cell polarity"/>
    <property type="evidence" value="ECO:0007669"/>
    <property type="project" value="UniProtKB-ARBA"/>
</dbReference>
<protein>
    <submittedName>
        <fullName evidence="9">Uncharacterized protein</fullName>
    </submittedName>
</protein>
<evidence type="ECO:0000256" key="1">
    <source>
        <dbReference type="ARBA" id="ARBA00004193"/>
    </source>
</evidence>
<dbReference type="FunFam" id="3.40.50.300:FF:000573">
    <property type="entry name" value="RHO family GTPase Rho2"/>
    <property type="match status" value="1"/>
</dbReference>